<reference evidence="3 4" key="2">
    <citation type="journal article" date="2017" name="Genome Biol.">
        <title>New reference genome sequences of hot pepper reveal the massive evolution of plant disease-resistance genes by retroduplication.</title>
        <authorList>
            <person name="Kim S."/>
            <person name="Park J."/>
            <person name="Yeom S.I."/>
            <person name="Kim Y.M."/>
            <person name="Seo E."/>
            <person name="Kim K.T."/>
            <person name="Kim M.S."/>
            <person name="Lee J.M."/>
            <person name="Cheong K."/>
            <person name="Shin H.S."/>
            <person name="Kim S.B."/>
            <person name="Han K."/>
            <person name="Lee J."/>
            <person name="Park M."/>
            <person name="Lee H.A."/>
            <person name="Lee H.Y."/>
            <person name="Lee Y."/>
            <person name="Oh S."/>
            <person name="Lee J.H."/>
            <person name="Choi E."/>
            <person name="Choi E."/>
            <person name="Lee S.E."/>
            <person name="Jeon J."/>
            <person name="Kim H."/>
            <person name="Choi G."/>
            <person name="Song H."/>
            <person name="Lee J."/>
            <person name="Lee S.C."/>
            <person name="Kwon J.K."/>
            <person name="Lee H.Y."/>
            <person name="Koo N."/>
            <person name="Hong Y."/>
            <person name="Kim R.W."/>
            <person name="Kang W.H."/>
            <person name="Huh J.H."/>
            <person name="Kang B.C."/>
            <person name="Yang T.J."/>
            <person name="Lee Y.H."/>
            <person name="Bennetzen J.L."/>
            <person name="Choi D."/>
        </authorList>
    </citation>
    <scope>NUCLEOTIDE SEQUENCE [LARGE SCALE GENOMIC DNA]</scope>
    <source>
        <strain evidence="4">cv. CM334</strain>
    </source>
</reference>
<organism evidence="3 4">
    <name type="scientific">Capsicum annuum</name>
    <name type="common">Capsicum pepper</name>
    <dbReference type="NCBI Taxonomy" id="4072"/>
    <lineage>
        <taxon>Eukaryota</taxon>
        <taxon>Viridiplantae</taxon>
        <taxon>Streptophyta</taxon>
        <taxon>Embryophyta</taxon>
        <taxon>Tracheophyta</taxon>
        <taxon>Spermatophyta</taxon>
        <taxon>Magnoliopsida</taxon>
        <taxon>eudicotyledons</taxon>
        <taxon>Gunneridae</taxon>
        <taxon>Pentapetalae</taxon>
        <taxon>asterids</taxon>
        <taxon>lamiids</taxon>
        <taxon>Solanales</taxon>
        <taxon>Solanaceae</taxon>
        <taxon>Solanoideae</taxon>
        <taxon>Capsiceae</taxon>
        <taxon>Capsicum</taxon>
    </lineage>
</organism>
<dbReference type="PRINTS" id="PR00625">
    <property type="entry name" value="JDOMAIN"/>
</dbReference>
<dbReference type="Proteomes" id="UP000222542">
    <property type="component" value="Unassembled WGS sequence"/>
</dbReference>
<dbReference type="AlphaFoldDB" id="A0A2G3A0Y9"/>
<proteinExistence type="predicted"/>
<dbReference type="Pfam" id="PF00226">
    <property type="entry name" value="DnaJ"/>
    <property type="match status" value="1"/>
</dbReference>
<feature type="region of interest" description="Disordered" evidence="1">
    <location>
        <begin position="141"/>
        <end position="167"/>
    </location>
</feature>
<evidence type="ECO:0000256" key="1">
    <source>
        <dbReference type="SAM" id="MobiDB-lite"/>
    </source>
</evidence>
<feature type="domain" description="J" evidence="2">
    <location>
        <begin position="68"/>
        <end position="139"/>
    </location>
</feature>
<accession>A0A2G3A0Y9</accession>
<dbReference type="Gramene" id="PHT87894">
    <property type="protein sequence ID" value="PHT87894"/>
    <property type="gene ID" value="T459_10000"/>
</dbReference>
<sequence>MQMEGNKDEDVRAKRIAEQKLTEKDIAGAQEYALKAQILFPGLDGLSQFLEVVAVYVAHEKKIHGEVDIYRILSVEPSVDDETIRKQYRRLSLALHPDKNKSVGADGAFKIISEAWSLLYDSRRATRNASMKGNQHRFHTFSNASTQPNATPTAARQAAHRGQPAHGILKRPHAEAAPSALNQEAFLKKSVSFIIPDSVSTCSEADHKLIKKRRTAVVKAKFQGKGMANELAAKGGSSSQGIIHRNENGVLRAKRVAVVGSNKPSSSGKSSSSIEIRNMLMNKARMEIKKKLTEWSTTAASSKKEKEVMKKNQIIQKDLRKDKTAHGVADTSNLERACGESKEKDKSYVVYHSNVAKGEDTPKDSMSVVKQPILTYSRKKKVAVEVGTVVGDNGFGNSESTNDFTSNKDEPVTIGRGRLNGTNDAHAPGCEGPRKVGDVEFIGRNSNHIMAIPTSYPKFGIVWCTPPHMKYWWSNLGYYGQSVVEKALGSLPSLININPCRQLIEAATAFWDETRSVFRFGDVEMTPLLEEIGGYIENKMFPKEMRWQQTEVIVPKSVTLEEQATNWVSMAAD</sequence>
<evidence type="ECO:0000313" key="3">
    <source>
        <dbReference type="EMBL" id="PHT87894.1"/>
    </source>
</evidence>
<dbReference type="SUPFAM" id="SSF46565">
    <property type="entry name" value="Chaperone J-domain"/>
    <property type="match status" value="1"/>
</dbReference>
<protein>
    <recommendedName>
        <fullName evidence="2">J domain-containing protein</fullName>
    </recommendedName>
</protein>
<reference evidence="3 4" key="1">
    <citation type="journal article" date="2014" name="Nat. Genet.">
        <title>Genome sequence of the hot pepper provides insights into the evolution of pungency in Capsicum species.</title>
        <authorList>
            <person name="Kim S."/>
            <person name="Park M."/>
            <person name="Yeom S.I."/>
            <person name="Kim Y.M."/>
            <person name="Lee J.M."/>
            <person name="Lee H.A."/>
            <person name="Seo E."/>
            <person name="Choi J."/>
            <person name="Cheong K."/>
            <person name="Kim K.T."/>
            <person name="Jung K."/>
            <person name="Lee G.W."/>
            <person name="Oh S.K."/>
            <person name="Bae C."/>
            <person name="Kim S.B."/>
            <person name="Lee H.Y."/>
            <person name="Kim S.Y."/>
            <person name="Kim M.S."/>
            <person name="Kang B.C."/>
            <person name="Jo Y.D."/>
            <person name="Yang H.B."/>
            <person name="Jeong H.J."/>
            <person name="Kang W.H."/>
            <person name="Kwon J.K."/>
            <person name="Shin C."/>
            <person name="Lim J.Y."/>
            <person name="Park J.H."/>
            <person name="Huh J.H."/>
            <person name="Kim J.S."/>
            <person name="Kim B.D."/>
            <person name="Cohen O."/>
            <person name="Paran I."/>
            <person name="Suh M.C."/>
            <person name="Lee S.B."/>
            <person name="Kim Y.K."/>
            <person name="Shin Y."/>
            <person name="Noh S.J."/>
            <person name="Park J."/>
            <person name="Seo Y.S."/>
            <person name="Kwon S.Y."/>
            <person name="Kim H.A."/>
            <person name="Park J.M."/>
            <person name="Kim H.J."/>
            <person name="Choi S.B."/>
            <person name="Bosland P.W."/>
            <person name="Reeves G."/>
            <person name="Jo S.H."/>
            <person name="Lee B.W."/>
            <person name="Cho H.T."/>
            <person name="Choi H.S."/>
            <person name="Lee M.S."/>
            <person name="Yu Y."/>
            <person name="Do Choi Y."/>
            <person name="Park B.S."/>
            <person name="van Deynze A."/>
            <person name="Ashrafi H."/>
            <person name="Hill T."/>
            <person name="Kim W.T."/>
            <person name="Pai H.S."/>
            <person name="Ahn H.K."/>
            <person name="Yeam I."/>
            <person name="Giovannoni J.J."/>
            <person name="Rose J.K."/>
            <person name="Sorensen I."/>
            <person name="Lee S.J."/>
            <person name="Kim R.W."/>
            <person name="Choi I.Y."/>
            <person name="Choi B.S."/>
            <person name="Lim J.S."/>
            <person name="Lee Y.H."/>
            <person name="Choi D."/>
        </authorList>
    </citation>
    <scope>NUCLEOTIDE SEQUENCE [LARGE SCALE GENOMIC DNA]</scope>
    <source>
        <strain evidence="4">cv. CM334</strain>
    </source>
</reference>
<dbReference type="SMART" id="SM00271">
    <property type="entry name" value="DnaJ"/>
    <property type="match status" value="1"/>
</dbReference>
<evidence type="ECO:0000313" key="4">
    <source>
        <dbReference type="Proteomes" id="UP000222542"/>
    </source>
</evidence>
<dbReference type="CDD" id="cd06257">
    <property type="entry name" value="DnaJ"/>
    <property type="match status" value="1"/>
</dbReference>
<dbReference type="STRING" id="4072.A0A2G3A0Y9"/>
<name>A0A2G3A0Y9_CAPAN</name>
<dbReference type="InterPro" id="IPR036869">
    <property type="entry name" value="J_dom_sf"/>
</dbReference>
<dbReference type="PROSITE" id="PS50076">
    <property type="entry name" value="DNAJ_2"/>
    <property type="match status" value="1"/>
</dbReference>
<dbReference type="PANTHER" id="PTHR44137">
    <property type="entry name" value="BNAC03G44070D PROTEIN"/>
    <property type="match status" value="1"/>
</dbReference>
<comment type="caution">
    <text evidence="3">The sequence shown here is derived from an EMBL/GenBank/DDBJ whole genome shotgun (WGS) entry which is preliminary data.</text>
</comment>
<evidence type="ECO:0000259" key="2">
    <source>
        <dbReference type="PROSITE" id="PS50076"/>
    </source>
</evidence>
<dbReference type="EMBL" id="AYRZ02000003">
    <property type="protein sequence ID" value="PHT87894.1"/>
    <property type="molecule type" value="Genomic_DNA"/>
</dbReference>
<dbReference type="PANTHER" id="PTHR44137:SF61">
    <property type="entry name" value="J DOMAIN-CONTAINING PROTEIN"/>
    <property type="match status" value="1"/>
</dbReference>
<feature type="compositionally biased region" description="Polar residues" evidence="1">
    <location>
        <begin position="141"/>
        <end position="154"/>
    </location>
</feature>
<dbReference type="Gene3D" id="1.10.287.110">
    <property type="entry name" value="DnaJ domain"/>
    <property type="match status" value="1"/>
</dbReference>
<gene>
    <name evidence="3" type="ORF">T459_10000</name>
</gene>
<keyword evidence="4" id="KW-1185">Reference proteome</keyword>
<dbReference type="InterPro" id="IPR001623">
    <property type="entry name" value="DnaJ_domain"/>
</dbReference>